<dbReference type="GO" id="GO:0003723">
    <property type="term" value="F:RNA binding"/>
    <property type="evidence" value="ECO:0007669"/>
    <property type="project" value="InterPro"/>
</dbReference>
<evidence type="ECO:0008006" key="7">
    <source>
        <dbReference type="Google" id="ProtNLM"/>
    </source>
</evidence>
<dbReference type="Proteomes" id="UP000636709">
    <property type="component" value="Unassembled WGS sequence"/>
</dbReference>
<dbReference type="Pfam" id="PF01535">
    <property type="entry name" value="PPR"/>
    <property type="match status" value="2"/>
</dbReference>
<dbReference type="InterPro" id="IPR046960">
    <property type="entry name" value="PPR_At4g14850-like_plant"/>
</dbReference>
<dbReference type="AlphaFoldDB" id="A0A835BHI9"/>
<comment type="caution">
    <text evidence="5">The sequence shown here is derived from an EMBL/GenBank/DDBJ whole genome shotgun (WGS) entry which is preliminary data.</text>
</comment>
<dbReference type="Gene3D" id="1.25.40.10">
    <property type="entry name" value="Tetratricopeptide repeat domain"/>
    <property type="match status" value="1"/>
</dbReference>
<feature type="repeat" description="PPR" evidence="3">
    <location>
        <begin position="246"/>
        <end position="280"/>
    </location>
</feature>
<dbReference type="SUPFAM" id="SSF56601">
    <property type="entry name" value="beta-lactamase/transpeptidase-like"/>
    <property type="match status" value="1"/>
</dbReference>
<evidence type="ECO:0000256" key="3">
    <source>
        <dbReference type="PROSITE-ProRule" id="PRU00708"/>
    </source>
</evidence>
<keyword evidence="2" id="KW-0809">Transit peptide</keyword>
<dbReference type="PANTHER" id="PTHR47926:SF365">
    <property type="entry name" value="DYW DOMAIN-CONTAINING PROTEIN"/>
    <property type="match status" value="1"/>
</dbReference>
<name>A0A835BHI9_9POAL</name>
<keyword evidence="1" id="KW-0677">Repeat</keyword>
<dbReference type="EMBL" id="JACEFO010001874">
    <property type="protein sequence ID" value="KAF8697432.1"/>
    <property type="molecule type" value="Genomic_DNA"/>
</dbReference>
<feature type="compositionally biased region" description="Gly residues" evidence="4">
    <location>
        <begin position="296"/>
        <end position="307"/>
    </location>
</feature>
<gene>
    <name evidence="5" type="ORF">HU200_036032</name>
</gene>
<dbReference type="PROSITE" id="PS51375">
    <property type="entry name" value="PPR"/>
    <property type="match status" value="1"/>
</dbReference>
<evidence type="ECO:0000256" key="1">
    <source>
        <dbReference type="ARBA" id="ARBA00022737"/>
    </source>
</evidence>
<dbReference type="GO" id="GO:0009451">
    <property type="term" value="P:RNA modification"/>
    <property type="evidence" value="ECO:0007669"/>
    <property type="project" value="InterPro"/>
</dbReference>
<organism evidence="5 6">
    <name type="scientific">Digitaria exilis</name>
    <dbReference type="NCBI Taxonomy" id="1010633"/>
    <lineage>
        <taxon>Eukaryota</taxon>
        <taxon>Viridiplantae</taxon>
        <taxon>Streptophyta</taxon>
        <taxon>Embryophyta</taxon>
        <taxon>Tracheophyta</taxon>
        <taxon>Spermatophyta</taxon>
        <taxon>Magnoliopsida</taxon>
        <taxon>Liliopsida</taxon>
        <taxon>Poales</taxon>
        <taxon>Poaceae</taxon>
        <taxon>PACMAD clade</taxon>
        <taxon>Panicoideae</taxon>
        <taxon>Panicodae</taxon>
        <taxon>Paniceae</taxon>
        <taxon>Anthephorinae</taxon>
        <taxon>Digitaria</taxon>
    </lineage>
</organism>
<dbReference type="NCBIfam" id="TIGR00756">
    <property type="entry name" value="PPR"/>
    <property type="match status" value="1"/>
</dbReference>
<proteinExistence type="predicted"/>
<accession>A0A835BHI9</accession>
<evidence type="ECO:0000256" key="4">
    <source>
        <dbReference type="SAM" id="MobiDB-lite"/>
    </source>
</evidence>
<evidence type="ECO:0000313" key="6">
    <source>
        <dbReference type="Proteomes" id="UP000636709"/>
    </source>
</evidence>
<dbReference type="InterPro" id="IPR011990">
    <property type="entry name" value="TPR-like_helical_dom_sf"/>
</dbReference>
<reference evidence="5" key="1">
    <citation type="submission" date="2020-07" db="EMBL/GenBank/DDBJ databases">
        <title>Genome sequence and genetic diversity analysis of an under-domesticated orphan crop, white fonio (Digitaria exilis).</title>
        <authorList>
            <person name="Bennetzen J.L."/>
            <person name="Chen S."/>
            <person name="Ma X."/>
            <person name="Wang X."/>
            <person name="Yssel A.E.J."/>
            <person name="Chaluvadi S.R."/>
            <person name="Johnson M."/>
            <person name="Gangashetty P."/>
            <person name="Hamidou F."/>
            <person name="Sanogo M.D."/>
            <person name="Zwaenepoel A."/>
            <person name="Wallace J."/>
            <person name="Van De Peer Y."/>
            <person name="Van Deynze A."/>
        </authorList>
    </citation>
    <scope>NUCLEOTIDE SEQUENCE</scope>
    <source>
        <tissue evidence="5">Leaves</tissue>
    </source>
</reference>
<keyword evidence="6" id="KW-1185">Reference proteome</keyword>
<feature type="region of interest" description="Disordered" evidence="4">
    <location>
        <begin position="1"/>
        <end position="24"/>
    </location>
</feature>
<sequence length="317" mass="34358">MDYRRADHRPPQPAGPALIPATSTSTSSHSAAISNVNDLHSFLRRGVRTHSAVLCAHVLLRRGLLLGHPVPAGILFTASACSAASAPGHLLRLLLRHLPPTLPLFSLDAALRSLAPRIAFTALVSLFAALFRSHHPLFPDRFSFPPLLSAAASAAAASLQLHLPFVLTLHGQLLRRGLHFSPPPHATNALLHFYAADGRLPSARHLFDEMPFRHIASCNTLTAAFAGTVGGIDAVRQLFDQMNLRNAVSWNVIINEYVKAKQPEQALEMVRWMLVEGVRGQRQPWSGRPRRVIGWGGWGREGGGGSSGRARHGGRPT</sequence>
<dbReference type="PANTHER" id="PTHR47926">
    <property type="entry name" value="PENTATRICOPEPTIDE REPEAT-CONTAINING PROTEIN"/>
    <property type="match status" value="1"/>
</dbReference>
<dbReference type="InterPro" id="IPR002885">
    <property type="entry name" value="PPR_rpt"/>
</dbReference>
<dbReference type="InterPro" id="IPR012338">
    <property type="entry name" value="Beta-lactam/transpept-like"/>
</dbReference>
<evidence type="ECO:0000313" key="5">
    <source>
        <dbReference type="EMBL" id="KAF8697432.1"/>
    </source>
</evidence>
<feature type="region of interest" description="Disordered" evidence="4">
    <location>
        <begin position="296"/>
        <end position="317"/>
    </location>
</feature>
<evidence type="ECO:0000256" key="2">
    <source>
        <dbReference type="ARBA" id="ARBA00022946"/>
    </source>
</evidence>
<protein>
    <recommendedName>
        <fullName evidence="7">Pentatricopeptide repeat-containing protein</fullName>
    </recommendedName>
</protein>
<dbReference type="OrthoDB" id="1868351at2759"/>
<feature type="compositionally biased region" description="Basic and acidic residues" evidence="4">
    <location>
        <begin position="1"/>
        <end position="10"/>
    </location>
</feature>